<dbReference type="RefSeq" id="WP_113887227.1">
    <property type="nucleotide sequence ID" value="NZ_QNRK01000001.1"/>
</dbReference>
<dbReference type="GO" id="GO:0006304">
    <property type="term" value="P:DNA modification"/>
    <property type="evidence" value="ECO:0007669"/>
    <property type="project" value="InterPro"/>
</dbReference>
<dbReference type="NCBIfam" id="NF033452">
    <property type="entry name" value="BREX_1_MTaseX"/>
    <property type="match status" value="1"/>
</dbReference>
<dbReference type="Gene3D" id="3.40.50.150">
    <property type="entry name" value="Vaccinia Virus protein VP39"/>
    <property type="match status" value="2"/>
</dbReference>
<dbReference type="InterPro" id="IPR047939">
    <property type="entry name" value="BREX_1_PglX"/>
</dbReference>
<protein>
    <recommendedName>
        <fullName evidence="1">site-specific DNA-methyltransferase (adenine-specific)</fullName>
        <ecNumber evidence="1">2.1.1.72</ecNumber>
    </recommendedName>
</protein>
<name>A0A366FTZ6_9HYPH</name>
<feature type="domain" description="Type II methyltransferase M.TaqI-like" evidence="7">
    <location>
        <begin position="347"/>
        <end position="645"/>
    </location>
</feature>
<evidence type="ECO:0000256" key="6">
    <source>
        <dbReference type="SAM" id="MobiDB-lite"/>
    </source>
</evidence>
<sequence>MEKETRSAIERATQKVRGILERDFSEQLQGDYDVMPDGRAGERPGAHLTGSQRALRSRIVAATEHKRAQGMKADEAVADFLRDAAFTTMNRFVALKMLEARGLVQECVSKGEASSGFANEFCGLAPGLKFADGSGYRLYIESVFDELSTEVKVLFDRRDPASALWPRRAAFDEMLAALNADELKGVWGEDETIGWVYQYFNGQDERRRMREESQAPRNSRELAVRNQFFTPRYVVQFLTDNTLGRIWYEMRDSDTALAERCEYMVRKPGETFAMRAKKDPRDLRVLDPACGSGHFLLYAFDLLLTIYEEAYADLESPKSEATGRRLREDYESLNTLRKAVPGLVLANNLHGVDIDPRCAQIAQLALWMRAQRAFRDFGVDLADRPPIRRANIVIAEPMPGEKDLLQDFLAGLKEDRLEDLMRRALDIPSSRKVKATKEMAKSLGELVETVWDGMKLAGEMGTLLRIEREIADAVAKGRAEWEERLPLFNVTYFGAGAPTGEQLVKLVPGEGEDFWAKAERLVFCALADYAEEAGASGNVRRRLFAEDAAQGFGLVDLVSKKFEAVVMNPPFGSFSTSSRSHARDGYPTASTDILAAFVLRALEMLTSCGYFGAITSRTGFFNESLSEWRRFAFEGRRLRIFADLGENVLDDAMVEVAAYTASRSAQDGPTNFIRAVTERDKAIIIQIASMQCNNRNVFVVDCEEFMRLRMNPFAYWVHPRILAMAASGTTLEPDWADVRSGLQTNDDNRFVRLRWEIASQDIMLKAGRERAWVAILKSDEAAAWFSDISTVLKWHQCGRELKALVEHKGNSITRHVPNESYYFKPGVSWVKRSTRCIPTLVPSGVIPTVSRYVAYPRSGREGMLLGLLASDIVSAVLRWNAEKFVWPIWGTRLLKNLWVPEIEGSAAAAIEEIVQEHVKEVRKRLEGDETSSLFCGLEEGRVERPNTLSLGALGSVESVIHEAYGLSVNEANDVINELKEAIDYRTENKLIEESDGDDGEIQLSSVTSFHQHLSYALGVLFGRWDYKIADVKRKSLDADIFVFQTRPPAYAINSPLNELVPEISVAGMLHDDNGDIQDIVQTVARIWIELANRKVGRFSCTKATNQEIRNYLSHEFFNVHIRQYTACRRKAPIYWQLATRSAGYSVWLYIHAFTRDTLFRVQNDYLAPKLAQEARRLGSMKSELGDGGTAAQRKTMAAHEAFVDELRAFLEEVARVAPLWNFDLDDGVIINFAPLWRLVPQHKPWQKELKATWDALSEGKYDWAHLAMHLWPERVVPKCADDRSLAIAHGLEDVFWVEGEGGKWKSRSTPSRPVDELVAERSSAAVKAALKSLMEAPDQTGPAKRCRKSKAA</sequence>
<keyword evidence="3" id="KW-0808">Transferase</keyword>
<organism evidence="8 9">
    <name type="scientific">Roseiarcus fermentans</name>
    <dbReference type="NCBI Taxonomy" id="1473586"/>
    <lineage>
        <taxon>Bacteria</taxon>
        <taxon>Pseudomonadati</taxon>
        <taxon>Pseudomonadota</taxon>
        <taxon>Alphaproteobacteria</taxon>
        <taxon>Hyphomicrobiales</taxon>
        <taxon>Roseiarcaceae</taxon>
        <taxon>Roseiarcus</taxon>
    </lineage>
</organism>
<evidence type="ECO:0000256" key="5">
    <source>
        <dbReference type="ARBA" id="ARBA00047942"/>
    </source>
</evidence>
<dbReference type="GO" id="GO:0032259">
    <property type="term" value="P:methylation"/>
    <property type="evidence" value="ECO:0007669"/>
    <property type="project" value="UniProtKB-KW"/>
</dbReference>
<dbReference type="EMBL" id="QNRK01000001">
    <property type="protein sequence ID" value="RBP18152.1"/>
    <property type="molecule type" value="Genomic_DNA"/>
</dbReference>
<dbReference type="InterPro" id="IPR002052">
    <property type="entry name" value="DNA_methylase_N6_adenine_CS"/>
</dbReference>
<dbReference type="GO" id="GO:0009007">
    <property type="term" value="F:site-specific DNA-methyltransferase (adenine-specific) activity"/>
    <property type="evidence" value="ECO:0007669"/>
    <property type="project" value="UniProtKB-EC"/>
</dbReference>
<dbReference type="PRINTS" id="PR00507">
    <property type="entry name" value="N12N6MTFRASE"/>
</dbReference>
<evidence type="ECO:0000313" key="9">
    <source>
        <dbReference type="Proteomes" id="UP000253529"/>
    </source>
</evidence>
<dbReference type="Proteomes" id="UP000253529">
    <property type="component" value="Unassembled WGS sequence"/>
</dbReference>
<proteinExistence type="predicted"/>
<keyword evidence="9" id="KW-1185">Reference proteome</keyword>
<keyword evidence="4" id="KW-0949">S-adenosyl-L-methionine</keyword>
<dbReference type="InterPro" id="IPR011639">
    <property type="entry name" value="MethylTrfase_TaqI-like_dom"/>
</dbReference>
<accession>A0A366FTZ6</accession>
<reference evidence="8 9" key="1">
    <citation type="submission" date="2018-06" db="EMBL/GenBank/DDBJ databases">
        <title>Genomic Encyclopedia of Type Strains, Phase IV (KMG-IV): sequencing the most valuable type-strain genomes for metagenomic binning, comparative biology and taxonomic classification.</title>
        <authorList>
            <person name="Goeker M."/>
        </authorList>
    </citation>
    <scope>NUCLEOTIDE SEQUENCE [LARGE SCALE GENOMIC DNA]</scope>
    <source>
        <strain evidence="8 9">DSM 24875</strain>
    </source>
</reference>
<keyword evidence="2" id="KW-0489">Methyltransferase</keyword>
<evidence type="ECO:0000256" key="2">
    <source>
        <dbReference type="ARBA" id="ARBA00022603"/>
    </source>
</evidence>
<dbReference type="Pfam" id="PF07669">
    <property type="entry name" value="Eco57I"/>
    <property type="match status" value="1"/>
</dbReference>
<dbReference type="PANTHER" id="PTHR33841:SF1">
    <property type="entry name" value="DNA METHYLTRANSFERASE A"/>
    <property type="match status" value="1"/>
</dbReference>
<comment type="catalytic activity">
    <reaction evidence="5">
        <text>a 2'-deoxyadenosine in DNA + S-adenosyl-L-methionine = an N(6)-methyl-2'-deoxyadenosine in DNA + S-adenosyl-L-homocysteine + H(+)</text>
        <dbReference type="Rhea" id="RHEA:15197"/>
        <dbReference type="Rhea" id="RHEA-COMP:12418"/>
        <dbReference type="Rhea" id="RHEA-COMP:12419"/>
        <dbReference type="ChEBI" id="CHEBI:15378"/>
        <dbReference type="ChEBI" id="CHEBI:57856"/>
        <dbReference type="ChEBI" id="CHEBI:59789"/>
        <dbReference type="ChEBI" id="CHEBI:90615"/>
        <dbReference type="ChEBI" id="CHEBI:90616"/>
        <dbReference type="EC" id="2.1.1.72"/>
    </reaction>
</comment>
<dbReference type="PROSITE" id="PS00092">
    <property type="entry name" value="N6_MTASE"/>
    <property type="match status" value="1"/>
</dbReference>
<comment type="caution">
    <text evidence="8">The sequence shown here is derived from an EMBL/GenBank/DDBJ whole genome shotgun (WGS) entry which is preliminary data.</text>
</comment>
<dbReference type="SUPFAM" id="SSF53335">
    <property type="entry name" value="S-adenosyl-L-methionine-dependent methyltransferases"/>
    <property type="match status" value="1"/>
</dbReference>
<feature type="region of interest" description="Disordered" evidence="6">
    <location>
        <begin position="1333"/>
        <end position="1352"/>
    </location>
</feature>
<evidence type="ECO:0000259" key="7">
    <source>
        <dbReference type="Pfam" id="PF07669"/>
    </source>
</evidence>
<dbReference type="InterPro" id="IPR029063">
    <property type="entry name" value="SAM-dependent_MTases_sf"/>
</dbReference>
<dbReference type="OrthoDB" id="9806213at2"/>
<gene>
    <name evidence="8" type="ORF">DFR50_10196</name>
</gene>
<dbReference type="GO" id="GO:0003676">
    <property type="term" value="F:nucleic acid binding"/>
    <property type="evidence" value="ECO:0007669"/>
    <property type="project" value="InterPro"/>
</dbReference>
<evidence type="ECO:0000256" key="3">
    <source>
        <dbReference type="ARBA" id="ARBA00022679"/>
    </source>
</evidence>
<evidence type="ECO:0000256" key="1">
    <source>
        <dbReference type="ARBA" id="ARBA00011900"/>
    </source>
</evidence>
<evidence type="ECO:0000313" key="8">
    <source>
        <dbReference type="EMBL" id="RBP18152.1"/>
    </source>
</evidence>
<dbReference type="EC" id="2.1.1.72" evidence="1"/>
<dbReference type="PANTHER" id="PTHR33841">
    <property type="entry name" value="DNA METHYLTRANSFERASE YEEA-RELATED"/>
    <property type="match status" value="1"/>
</dbReference>
<evidence type="ECO:0000256" key="4">
    <source>
        <dbReference type="ARBA" id="ARBA00022691"/>
    </source>
</evidence>
<dbReference type="InterPro" id="IPR050953">
    <property type="entry name" value="N4_N6_ade-DNA_methylase"/>
</dbReference>